<protein>
    <recommendedName>
        <fullName evidence="6">TonB C-terminal domain-containing protein</fullName>
    </recommendedName>
</protein>
<dbReference type="SUPFAM" id="SSF74653">
    <property type="entry name" value="TolA/TonB C-terminal domain"/>
    <property type="match status" value="1"/>
</dbReference>
<evidence type="ECO:0000256" key="5">
    <source>
        <dbReference type="SAM" id="SignalP"/>
    </source>
</evidence>
<keyword evidence="4" id="KW-0472">Membrane</keyword>
<dbReference type="EMBL" id="BAABBR010000001">
    <property type="protein sequence ID" value="GAA4037745.1"/>
    <property type="molecule type" value="Genomic_DNA"/>
</dbReference>
<dbReference type="Proteomes" id="UP001424459">
    <property type="component" value="Unassembled WGS sequence"/>
</dbReference>
<evidence type="ECO:0000256" key="4">
    <source>
        <dbReference type="ARBA" id="ARBA00023136"/>
    </source>
</evidence>
<comment type="subcellular location">
    <subcellularLocation>
        <location evidence="1">Membrane</location>
        <topology evidence="1">Single-pass membrane protein</topology>
    </subcellularLocation>
</comment>
<keyword evidence="5" id="KW-0732">Signal</keyword>
<name>A0ABP7U880_9SPHN</name>
<keyword evidence="8" id="KW-1185">Reference proteome</keyword>
<evidence type="ECO:0000256" key="3">
    <source>
        <dbReference type="ARBA" id="ARBA00022989"/>
    </source>
</evidence>
<gene>
    <name evidence="7" type="ORF">GCM10022281_18040</name>
</gene>
<evidence type="ECO:0000313" key="8">
    <source>
        <dbReference type="Proteomes" id="UP001424459"/>
    </source>
</evidence>
<dbReference type="InterPro" id="IPR037682">
    <property type="entry name" value="TonB_C"/>
</dbReference>
<organism evidence="7 8">
    <name type="scientific">Sphingomonas rosea</name>
    <dbReference type="NCBI Taxonomy" id="335605"/>
    <lineage>
        <taxon>Bacteria</taxon>
        <taxon>Pseudomonadati</taxon>
        <taxon>Pseudomonadota</taxon>
        <taxon>Alphaproteobacteria</taxon>
        <taxon>Sphingomonadales</taxon>
        <taxon>Sphingomonadaceae</taxon>
        <taxon>Sphingomonas</taxon>
    </lineage>
</organism>
<evidence type="ECO:0000256" key="1">
    <source>
        <dbReference type="ARBA" id="ARBA00004167"/>
    </source>
</evidence>
<dbReference type="Gene3D" id="3.30.1150.10">
    <property type="match status" value="1"/>
</dbReference>
<dbReference type="NCBIfam" id="TIGR01352">
    <property type="entry name" value="tonB_Cterm"/>
    <property type="match status" value="1"/>
</dbReference>
<dbReference type="RefSeq" id="WP_344696748.1">
    <property type="nucleotide sequence ID" value="NZ_BAABBR010000001.1"/>
</dbReference>
<keyword evidence="2" id="KW-0812">Transmembrane</keyword>
<sequence length="275" mass="30022">MRLLLAPCVVAAILSGPAFSQGAPKEAVPTSAWTVDFAGERCVALRQYATPAGPVVLALEPSPDRDGMRIIFRVPARKDEPYGSTSGRLSINGVEQKWGYVMIWPAAKDGLLIYSGSRGDDREPAMPLPQLKSLSLATARLSVTLPVSGADKVAAVLDECTRDLLKSWGFALAEQDRLATWPKHRNAQTMLTYVDYPPESMMRGEQGEVRVRGVVGANGKLKDCKVRYSSGYPRLDAVTCDLLRKRGKFEPARDKAGQPMDAPTFTSVRWVMPTV</sequence>
<proteinExistence type="predicted"/>
<dbReference type="InterPro" id="IPR006260">
    <property type="entry name" value="TonB/TolA_C"/>
</dbReference>
<evidence type="ECO:0000313" key="7">
    <source>
        <dbReference type="EMBL" id="GAA4037745.1"/>
    </source>
</evidence>
<dbReference type="Pfam" id="PF03544">
    <property type="entry name" value="TonB_C"/>
    <property type="match status" value="1"/>
</dbReference>
<keyword evidence="3" id="KW-1133">Transmembrane helix</keyword>
<feature type="domain" description="TonB C-terminal" evidence="6">
    <location>
        <begin position="181"/>
        <end position="275"/>
    </location>
</feature>
<evidence type="ECO:0000256" key="2">
    <source>
        <dbReference type="ARBA" id="ARBA00022692"/>
    </source>
</evidence>
<reference evidence="8" key="1">
    <citation type="journal article" date="2019" name="Int. J. Syst. Evol. Microbiol.">
        <title>The Global Catalogue of Microorganisms (GCM) 10K type strain sequencing project: providing services to taxonomists for standard genome sequencing and annotation.</title>
        <authorList>
            <consortium name="The Broad Institute Genomics Platform"/>
            <consortium name="The Broad Institute Genome Sequencing Center for Infectious Disease"/>
            <person name="Wu L."/>
            <person name="Ma J."/>
        </authorList>
    </citation>
    <scope>NUCLEOTIDE SEQUENCE [LARGE SCALE GENOMIC DNA]</scope>
    <source>
        <strain evidence="8">JCM 17564</strain>
    </source>
</reference>
<feature type="signal peptide" evidence="5">
    <location>
        <begin position="1"/>
        <end position="20"/>
    </location>
</feature>
<comment type="caution">
    <text evidence="7">The sequence shown here is derived from an EMBL/GenBank/DDBJ whole genome shotgun (WGS) entry which is preliminary data.</text>
</comment>
<evidence type="ECO:0000259" key="6">
    <source>
        <dbReference type="PROSITE" id="PS52015"/>
    </source>
</evidence>
<accession>A0ABP7U880</accession>
<feature type="chain" id="PRO_5046492883" description="TonB C-terminal domain-containing protein" evidence="5">
    <location>
        <begin position="21"/>
        <end position="275"/>
    </location>
</feature>
<dbReference type="PROSITE" id="PS52015">
    <property type="entry name" value="TONB_CTD"/>
    <property type="match status" value="1"/>
</dbReference>